<dbReference type="FunFam" id="3.40.50.300:FF:000042">
    <property type="entry name" value="Maltose/maltodextrin ABC transporter, ATP-binding protein"/>
    <property type="match status" value="1"/>
</dbReference>
<keyword evidence="5 7" id="KW-0067">ATP-binding</keyword>
<sequence>MADIKIDKIAKTFGNARALDEITLDIADGEFIALLGPSGCGKTTLLRIIAGLETRSAGRVIIGGRDISDTPTRARGLAMVFQNYAVFPHMTVYENVAFGLRMQKADEARIKAQVARAAELLHIEPYLERYPAKLSGGQRQRVAVARALAVEPPVLLMDEPLSNLDALLRLEMRAELKAVLREAGTTTIYVTHDQTEAMGLADRIAVMHGGRIVQIDKPTAVYSRPKTTFVGGFVGSPPMNFLPVTAASGAIDLDGLSLAAPRPEGNLLAGIRAEDFALSHSGEGLAFDVMVAEPLGSHTLLTGRSHGQMLRVVAPPNGDYPADTRLGLKPDPNRIVWMDAASGEALRQETAA</sequence>
<dbReference type="Gene3D" id="3.40.50.300">
    <property type="entry name" value="P-loop containing nucleotide triphosphate hydrolases"/>
    <property type="match status" value="1"/>
</dbReference>
<comment type="caution">
    <text evidence="7">The sequence shown here is derived from an EMBL/GenBank/DDBJ whole genome shotgun (WGS) entry which is preliminary data.</text>
</comment>
<dbReference type="PANTHER" id="PTHR43875">
    <property type="entry name" value="MALTODEXTRIN IMPORT ATP-BINDING PROTEIN MSMX"/>
    <property type="match status" value="1"/>
</dbReference>
<dbReference type="InterPro" id="IPR003593">
    <property type="entry name" value="AAA+_ATPase"/>
</dbReference>
<dbReference type="InterPro" id="IPR027417">
    <property type="entry name" value="P-loop_NTPase"/>
</dbReference>
<organism evidence="7 8">
    <name type="scientific">Chelatococcus asaccharovorans</name>
    <dbReference type="NCBI Taxonomy" id="28210"/>
    <lineage>
        <taxon>Bacteria</taxon>
        <taxon>Pseudomonadati</taxon>
        <taxon>Pseudomonadota</taxon>
        <taxon>Alphaproteobacteria</taxon>
        <taxon>Hyphomicrobiales</taxon>
        <taxon>Chelatococcaceae</taxon>
        <taxon>Chelatococcus</taxon>
    </lineage>
</organism>
<dbReference type="SMART" id="SM00382">
    <property type="entry name" value="AAA"/>
    <property type="match status" value="1"/>
</dbReference>
<accession>A0A2V3TWN5</accession>
<evidence type="ECO:0000259" key="6">
    <source>
        <dbReference type="PROSITE" id="PS50893"/>
    </source>
</evidence>
<evidence type="ECO:0000256" key="4">
    <source>
        <dbReference type="ARBA" id="ARBA00022741"/>
    </source>
</evidence>
<feature type="domain" description="ABC transporter" evidence="6">
    <location>
        <begin position="4"/>
        <end position="234"/>
    </location>
</feature>
<dbReference type="OrthoDB" id="8151165at2"/>
<name>A0A2V3TWN5_9HYPH</name>
<proteinExistence type="inferred from homology"/>
<comment type="subcellular location">
    <subcellularLocation>
        <location evidence="1">Cell inner membrane</location>
        <topology evidence="1">Peripheral membrane protein</topology>
    </subcellularLocation>
</comment>
<dbReference type="GO" id="GO:0016887">
    <property type="term" value="F:ATP hydrolysis activity"/>
    <property type="evidence" value="ECO:0007669"/>
    <property type="project" value="InterPro"/>
</dbReference>
<keyword evidence="3" id="KW-0813">Transport</keyword>
<dbReference type="InterPro" id="IPR015855">
    <property type="entry name" value="ABC_transpr_MalK-like"/>
</dbReference>
<keyword evidence="4" id="KW-0547">Nucleotide-binding</keyword>
<dbReference type="Gene3D" id="2.40.50.100">
    <property type="match status" value="1"/>
</dbReference>
<keyword evidence="8" id="KW-1185">Reference proteome</keyword>
<evidence type="ECO:0000256" key="1">
    <source>
        <dbReference type="ARBA" id="ARBA00004417"/>
    </source>
</evidence>
<dbReference type="GO" id="GO:0140359">
    <property type="term" value="F:ABC-type transporter activity"/>
    <property type="evidence" value="ECO:0007669"/>
    <property type="project" value="InterPro"/>
</dbReference>
<dbReference type="CDD" id="cd03301">
    <property type="entry name" value="ABC_MalK_N"/>
    <property type="match status" value="1"/>
</dbReference>
<evidence type="ECO:0000256" key="3">
    <source>
        <dbReference type="ARBA" id="ARBA00022448"/>
    </source>
</evidence>
<dbReference type="SUPFAM" id="SSF50331">
    <property type="entry name" value="MOP-like"/>
    <property type="match status" value="1"/>
</dbReference>
<evidence type="ECO:0000256" key="5">
    <source>
        <dbReference type="ARBA" id="ARBA00022840"/>
    </source>
</evidence>
<dbReference type="Proteomes" id="UP000248021">
    <property type="component" value="Unassembled WGS sequence"/>
</dbReference>
<dbReference type="AlphaFoldDB" id="A0A2V3TWN5"/>
<evidence type="ECO:0000313" key="7">
    <source>
        <dbReference type="EMBL" id="PXW54078.1"/>
    </source>
</evidence>
<dbReference type="InterPro" id="IPR013611">
    <property type="entry name" value="Transp-assoc_OB_typ2"/>
</dbReference>
<protein>
    <submittedName>
        <fullName evidence="7">Carbohydrate ABC transporter ATP-binding protein (CUT1 family)</fullName>
    </submittedName>
</protein>
<evidence type="ECO:0000313" key="8">
    <source>
        <dbReference type="Proteomes" id="UP000248021"/>
    </source>
</evidence>
<gene>
    <name evidence="7" type="ORF">C7450_112107</name>
</gene>
<dbReference type="PROSITE" id="PS00211">
    <property type="entry name" value="ABC_TRANSPORTER_1"/>
    <property type="match status" value="1"/>
</dbReference>
<evidence type="ECO:0000256" key="2">
    <source>
        <dbReference type="ARBA" id="ARBA00005417"/>
    </source>
</evidence>
<dbReference type="Pfam" id="PF00005">
    <property type="entry name" value="ABC_tran"/>
    <property type="match status" value="1"/>
</dbReference>
<dbReference type="PROSITE" id="PS50893">
    <property type="entry name" value="ABC_TRANSPORTER_2"/>
    <property type="match status" value="1"/>
</dbReference>
<dbReference type="GO" id="GO:0008643">
    <property type="term" value="P:carbohydrate transport"/>
    <property type="evidence" value="ECO:0007669"/>
    <property type="project" value="InterPro"/>
</dbReference>
<dbReference type="SUPFAM" id="SSF52540">
    <property type="entry name" value="P-loop containing nucleoside triphosphate hydrolases"/>
    <property type="match status" value="1"/>
</dbReference>
<dbReference type="Pfam" id="PF08402">
    <property type="entry name" value="TOBE_2"/>
    <property type="match status" value="1"/>
</dbReference>
<dbReference type="InterPro" id="IPR047641">
    <property type="entry name" value="ABC_transpr_MalK/UgpC-like"/>
</dbReference>
<dbReference type="InterPro" id="IPR008995">
    <property type="entry name" value="Mo/tungstate-bd_C_term_dom"/>
</dbReference>
<dbReference type="InterPro" id="IPR017871">
    <property type="entry name" value="ABC_transporter-like_CS"/>
</dbReference>
<dbReference type="RefSeq" id="WP_110377322.1">
    <property type="nucleotide sequence ID" value="NZ_JAHBRY010000002.1"/>
</dbReference>
<comment type="similarity">
    <text evidence="2">Belongs to the ABC transporter superfamily.</text>
</comment>
<reference evidence="7 8" key="1">
    <citation type="submission" date="2018-05" db="EMBL/GenBank/DDBJ databases">
        <title>Genomic Encyclopedia of Type Strains, Phase IV (KMG-IV): sequencing the most valuable type-strain genomes for metagenomic binning, comparative biology and taxonomic classification.</title>
        <authorList>
            <person name="Goeker M."/>
        </authorList>
    </citation>
    <scope>NUCLEOTIDE SEQUENCE [LARGE SCALE GENOMIC DNA]</scope>
    <source>
        <strain evidence="7 8">DSM 6462</strain>
    </source>
</reference>
<dbReference type="GO" id="GO:0005524">
    <property type="term" value="F:ATP binding"/>
    <property type="evidence" value="ECO:0007669"/>
    <property type="project" value="UniProtKB-KW"/>
</dbReference>
<dbReference type="EMBL" id="QJJK01000012">
    <property type="protein sequence ID" value="PXW54078.1"/>
    <property type="molecule type" value="Genomic_DNA"/>
</dbReference>
<dbReference type="PANTHER" id="PTHR43875:SF1">
    <property type="entry name" value="OSMOPROTECTIVE COMPOUNDS UPTAKE ATP-BINDING PROTEIN GGTA"/>
    <property type="match status" value="1"/>
</dbReference>
<dbReference type="InterPro" id="IPR003439">
    <property type="entry name" value="ABC_transporter-like_ATP-bd"/>
</dbReference>
<dbReference type="GO" id="GO:0055052">
    <property type="term" value="C:ATP-binding cassette (ABC) transporter complex, substrate-binding subunit-containing"/>
    <property type="evidence" value="ECO:0007669"/>
    <property type="project" value="TreeGrafter"/>
</dbReference>